<comment type="caution">
    <text evidence="8">The sequence shown here is derived from an EMBL/GenBank/DDBJ whole genome shotgun (WGS) entry which is preliminary data.</text>
</comment>
<dbReference type="InterPro" id="IPR020843">
    <property type="entry name" value="ER"/>
</dbReference>
<dbReference type="Pfam" id="PF00107">
    <property type="entry name" value="ADH_zinc_N"/>
    <property type="match status" value="1"/>
</dbReference>
<feature type="domain" description="Enoyl reductase (ER)" evidence="7">
    <location>
        <begin position="22"/>
        <end position="370"/>
    </location>
</feature>
<dbReference type="GO" id="GO:0005737">
    <property type="term" value="C:cytoplasm"/>
    <property type="evidence" value="ECO:0007669"/>
    <property type="project" value="TreeGrafter"/>
</dbReference>
<keyword evidence="5" id="KW-0560">Oxidoreductase</keyword>
<dbReference type="GO" id="GO:0046872">
    <property type="term" value="F:metal ion binding"/>
    <property type="evidence" value="ECO:0007669"/>
    <property type="project" value="UniProtKB-KW"/>
</dbReference>
<dbReference type="Proteomes" id="UP000094526">
    <property type="component" value="Unassembled WGS sequence"/>
</dbReference>
<evidence type="ECO:0000313" key="9">
    <source>
        <dbReference type="Proteomes" id="UP000094526"/>
    </source>
</evidence>
<evidence type="ECO:0000256" key="3">
    <source>
        <dbReference type="ARBA" id="ARBA00022723"/>
    </source>
</evidence>
<dbReference type="OrthoDB" id="256333at2759"/>
<comment type="similarity">
    <text evidence="2">Belongs to the zinc-containing alcohol dehydrogenase family.</text>
</comment>
<dbReference type="VEuPathDB" id="FungiDB:CLCR_08745"/>
<dbReference type="SUPFAM" id="SSF51735">
    <property type="entry name" value="NAD(P)-binding Rossmann-fold domains"/>
    <property type="match status" value="1"/>
</dbReference>
<dbReference type="AlphaFoldDB" id="A0A1C1CTF2"/>
<protein>
    <submittedName>
        <fullName evidence="8">Alcohol dehydrogenase</fullName>
    </submittedName>
</protein>
<dbReference type="Gene3D" id="3.40.50.720">
    <property type="entry name" value="NAD(P)-binding Rossmann-like Domain"/>
    <property type="match status" value="1"/>
</dbReference>
<dbReference type="Gene3D" id="3.90.180.10">
    <property type="entry name" value="Medium-chain alcohol dehydrogenases, catalytic domain"/>
    <property type="match status" value="1"/>
</dbReference>
<comment type="cofactor">
    <cofactor evidence="1">
        <name>Zn(2+)</name>
        <dbReference type="ChEBI" id="CHEBI:29105"/>
    </cofactor>
</comment>
<gene>
    <name evidence="8" type="primary">adh</name>
    <name evidence="8" type="ORF">CLCR_08745</name>
</gene>
<organism evidence="8 9">
    <name type="scientific">Cladophialophora carrionii</name>
    <dbReference type="NCBI Taxonomy" id="86049"/>
    <lineage>
        <taxon>Eukaryota</taxon>
        <taxon>Fungi</taxon>
        <taxon>Dikarya</taxon>
        <taxon>Ascomycota</taxon>
        <taxon>Pezizomycotina</taxon>
        <taxon>Eurotiomycetes</taxon>
        <taxon>Chaetothyriomycetidae</taxon>
        <taxon>Chaetothyriales</taxon>
        <taxon>Herpotrichiellaceae</taxon>
        <taxon>Cladophialophora</taxon>
    </lineage>
</organism>
<sequence>MESEGQTSVPPSMKAWVLESFGQPYQLHTDYPTPSLTGPHDVLIKVDAASYCHTDAVLAAGTYVNAGSLPLVGCHEFAGTVLRSASGAFKPGDRLGVPGRAYRPCGECAECRLGPAGFQGHGDPVGYSVFCPFSESNGLSKDGGFREYAVVDARQVAPLPEGMSAVEAAPLMCAGITIYQALKRCNLQPGQSVAILGCGGGLGHLGLQFATKMGLRTVGVEASDQAIALAASLGTGAQIVDSRVQDADELAQQFRSSEHARHPRQMGVDAVIVLPESQRAFDYGMRLLRNHGTCVLVSFPRDGFRVSANDVIFRDIAVVGSLIGSNRSLREMLEFAVQHNVRPVVKAFPFDQLNTLVESYHHDDPGKLVLDISP</sequence>
<dbReference type="VEuPathDB" id="FungiDB:G647_09475"/>
<dbReference type="FunFam" id="3.40.50.720:FF:000039">
    <property type="entry name" value="Alcohol dehydrogenase AdhP"/>
    <property type="match status" value="1"/>
</dbReference>
<evidence type="ECO:0000256" key="2">
    <source>
        <dbReference type="ARBA" id="ARBA00008072"/>
    </source>
</evidence>
<evidence type="ECO:0000313" key="8">
    <source>
        <dbReference type="EMBL" id="OCT51770.1"/>
    </source>
</evidence>
<dbReference type="CDD" id="cd08297">
    <property type="entry name" value="CAD3"/>
    <property type="match status" value="1"/>
</dbReference>
<evidence type="ECO:0000256" key="6">
    <source>
        <dbReference type="ARBA" id="ARBA00023027"/>
    </source>
</evidence>
<dbReference type="GO" id="GO:0004022">
    <property type="term" value="F:alcohol dehydrogenase (NAD+) activity"/>
    <property type="evidence" value="ECO:0007669"/>
    <property type="project" value="TreeGrafter"/>
</dbReference>
<dbReference type="SUPFAM" id="SSF50129">
    <property type="entry name" value="GroES-like"/>
    <property type="match status" value="1"/>
</dbReference>
<dbReference type="InterPro" id="IPR011032">
    <property type="entry name" value="GroES-like_sf"/>
</dbReference>
<name>A0A1C1CTF2_9EURO</name>
<dbReference type="STRING" id="86049.A0A1C1CTF2"/>
<dbReference type="Pfam" id="PF08240">
    <property type="entry name" value="ADH_N"/>
    <property type="match status" value="1"/>
</dbReference>
<dbReference type="PANTHER" id="PTHR42940:SF8">
    <property type="entry name" value="VACUOLAR PROTEIN SORTING-ASSOCIATED PROTEIN 11"/>
    <property type="match status" value="1"/>
</dbReference>
<keyword evidence="4" id="KW-0862">Zinc</keyword>
<reference evidence="9" key="1">
    <citation type="submission" date="2015-07" db="EMBL/GenBank/DDBJ databases">
        <authorList>
            <person name="Teixeira M.M."/>
            <person name="Souza R.C."/>
            <person name="Almeida L.G."/>
            <person name="Vicente V.A."/>
            <person name="de Hoog S."/>
            <person name="Bocca A.L."/>
            <person name="de Almeida S.R."/>
            <person name="Vasconcelos A.T."/>
            <person name="Felipe M.S."/>
        </authorList>
    </citation>
    <scope>NUCLEOTIDE SEQUENCE [LARGE SCALE GENOMIC DNA]</scope>
    <source>
        <strain evidence="9">KSF</strain>
    </source>
</reference>
<dbReference type="InterPro" id="IPR013149">
    <property type="entry name" value="ADH-like_C"/>
</dbReference>
<evidence type="ECO:0000256" key="1">
    <source>
        <dbReference type="ARBA" id="ARBA00001947"/>
    </source>
</evidence>
<keyword evidence="3" id="KW-0479">Metal-binding</keyword>
<proteinExistence type="inferred from homology"/>
<keyword evidence="6" id="KW-0520">NAD</keyword>
<dbReference type="SMART" id="SM00829">
    <property type="entry name" value="PKS_ER"/>
    <property type="match status" value="1"/>
</dbReference>
<accession>A0A1C1CTF2</accession>
<evidence type="ECO:0000256" key="5">
    <source>
        <dbReference type="ARBA" id="ARBA00023002"/>
    </source>
</evidence>
<dbReference type="EMBL" id="LGRB01000009">
    <property type="protein sequence ID" value="OCT51770.1"/>
    <property type="molecule type" value="Genomic_DNA"/>
</dbReference>
<keyword evidence="9" id="KW-1185">Reference proteome</keyword>
<dbReference type="PANTHER" id="PTHR42940">
    <property type="entry name" value="ALCOHOL DEHYDROGENASE 1-RELATED"/>
    <property type="match status" value="1"/>
</dbReference>
<evidence type="ECO:0000256" key="4">
    <source>
        <dbReference type="ARBA" id="ARBA00022833"/>
    </source>
</evidence>
<dbReference type="InterPro" id="IPR036291">
    <property type="entry name" value="NAD(P)-bd_dom_sf"/>
</dbReference>
<evidence type="ECO:0000259" key="7">
    <source>
        <dbReference type="SMART" id="SM00829"/>
    </source>
</evidence>
<dbReference type="InterPro" id="IPR013154">
    <property type="entry name" value="ADH-like_N"/>
</dbReference>